<dbReference type="InterPro" id="IPR000462">
    <property type="entry name" value="CDP-OH_P_trans"/>
</dbReference>
<organism evidence="12">
    <name type="scientific">mine drainage metagenome</name>
    <dbReference type="NCBI Taxonomy" id="410659"/>
    <lineage>
        <taxon>unclassified sequences</taxon>
        <taxon>metagenomes</taxon>
        <taxon>ecological metagenomes</taxon>
    </lineage>
</organism>
<evidence type="ECO:0000256" key="9">
    <source>
        <dbReference type="ARBA" id="ARBA00023209"/>
    </source>
</evidence>
<proteinExistence type="inferred from homology"/>
<evidence type="ECO:0000256" key="2">
    <source>
        <dbReference type="ARBA" id="ARBA00010441"/>
    </source>
</evidence>
<dbReference type="PIRSF" id="PIRSF000847">
    <property type="entry name" value="Phos_ph_gly_syn"/>
    <property type="match status" value="1"/>
</dbReference>
<evidence type="ECO:0000256" key="5">
    <source>
        <dbReference type="ARBA" id="ARBA00022692"/>
    </source>
</evidence>
<keyword evidence="10" id="KW-1208">Phospholipid metabolism</keyword>
<evidence type="ECO:0000256" key="1">
    <source>
        <dbReference type="ARBA" id="ARBA00004141"/>
    </source>
</evidence>
<evidence type="ECO:0000256" key="10">
    <source>
        <dbReference type="ARBA" id="ARBA00023264"/>
    </source>
</evidence>
<feature type="transmembrane region" description="Helical" evidence="11">
    <location>
        <begin position="7"/>
        <end position="25"/>
    </location>
</feature>
<evidence type="ECO:0000256" key="3">
    <source>
        <dbReference type="ARBA" id="ARBA00022516"/>
    </source>
</evidence>
<comment type="subcellular location">
    <subcellularLocation>
        <location evidence="1">Membrane</location>
        <topology evidence="1">Multi-pass membrane protein</topology>
    </subcellularLocation>
</comment>
<dbReference type="EC" id="2.7.8.5" evidence="12"/>
<dbReference type="InterPro" id="IPR043130">
    <property type="entry name" value="CDP-OH_PTrfase_TM_dom"/>
</dbReference>
<dbReference type="GO" id="GO:0016020">
    <property type="term" value="C:membrane"/>
    <property type="evidence" value="ECO:0007669"/>
    <property type="project" value="UniProtKB-SubCell"/>
</dbReference>
<sequence length="184" mass="20455">MKLPNFLTALRIGLVPAFVLIFWMPDVSAHVWAGLIFAIAGLTDWLDGYLARRLEQGSRFGVLFDPIADKMMVSAALLLLIQELPYWWLVLPALIIIGREITVSGLREWLAGGEGKGKLPVKWLGKLKTSVQMVAIFCLLISIPGWTSIGLPFGLFLLYMAALLTVLSGLEYLRQAWPSIRQGM</sequence>
<reference evidence="12" key="1">
    <citation type="submission" date="2013-08" db="EMBL/GenBank/DDBJ databases">
        <authorList>
            <person name="Mendez C."/>
            <person name="Richter M."/>
            <person name="Ferrer M."/>
            <person name="Sanchez J."/>
        </authorList>
    </citation>
    <scope>NUCLEOTIDE SEQUENCE</scope>
</reference>
<keyword evidence="3" id="KW-0444">Lipid biosynthesis</keyword>
<gene>
    <name evidence="12" type="ORF">B1B_01185</name>
</gene>
<dbReference type="AlphaFoldDB" id="T1BW81"/>
<dbReference type="GO" id="GO:0046474">
    <property type="term" value="P:glycerophospholipid biosynthetic process"/>
    <property type="evidence" value="ECO:0007669"/>
    <property type="project" value="TreeGrafter"/>
</dbReference>
<keyword evidence="9" id="KW-0594">Phospholipid biosynthesis</keyword>
<dbReference type="GO" id="GO:0008444">
    <property type="term" value="F:CDP-diacylglycerol-glycerol-3-phosphate 3-phosphatidyltransferase activity"/>
    <property type="evidence" value="ECO:0007669"/>
    <property type="project" value="UniProtKB-EC"/>
</dbReference>
<reference evidence="12" key="2">
    <citation type="journal article" date="2014" name="ISME J.">
        <title>Microbial stratification in low pH oxic and suboxic macroscopic growths along an acid mine drainage.</title>
        <authorList>
            <person name="Mendez-Garcia C."/>
            <person name="Mesa V."/>
            <person name="Sprenger R.R."/>
            <person name="Richter M."/>
            <person name="Diez M.S."/>
            <person name="Solano J."/>
            <person name="Bargiela R."/>
            <person name="Golyshina O.V."/>
            <person name="Manteca A."/>
            <person name="Ramos J.L."/>
            <person name="Gallego J.R."/>
            <person name="Llorente I."/>
            <person name="Martins Dos Santos V.A."/>
            <person name="Jensen O.N."/>
            <person name="Pelaez A.I."/>
            <person name="Sanchez J."/>
            <person name="Ferrer M."/>
        </authorList>
    </citation>
    <scope>NUCLEOTIDE SEQUENCE</scope>
</reference>
<dbReference type="InterPro" id="IPR004570">
    <property type="entry name" value="Phosphatidylglycerol_P_synth"/>
</dbReference>
<dbReference type="NCBIfam" id="TIGR00560">
    <property type="entry name" value="pgsA"/>
    <property type="match status" value="1"/>
</dbReference>
<evidence type="ECO:0000313" key="12">
    <source>
        <dbReference type="EMBL" id="EQD77206.1"/>
    </source>
</evidence>
<keyword evidence="6 11" id="KW-1133">Transmembrane helix</keyword>
<feature type="transmembrane region" description="Helical" evidence="11">
    <location>
        <begin position="31"/>
        <end position="50"/>
    </location>
</feature>
<dbReference type="Pfam" id="PF01066">
    <property type="entry name" value="CDP-OH_P_transf"/>
    <property type="match status" value="1"/>
</dbReference>
<keyword evidence="7" id="KW-0443">Lipid metabolism</keyword>
<evidence type="ECO:0000256" key="7">
    <source>
        <dbReference type="ARBA" id="ARBA00023098"/>
    </source>
</evidence>
<comment type="similarity">
    <text evidence="2">Belongs to the CDP-alcohol phosphatidyltransferase class-I family.</text>
</comment>
<keyword evidence="4 12" id="KW-0808">Transferase</keyword>
<evidence type="ECO:0000256" key="8">
    <source>
        <dbReference type="ARBA" id="ARBA00023136"/>
    </source>
</evidence>
<dbReference type="PROSITE" id="PS00379">
    <property type="entry name" value="CDP_ALCOHOL_P_TRANSF"/>
    <property type="match status" value="1"/>
</dbReference>
<name>T1BW81_9ZZZZ</name>
<dbReference type="PANTHER" id="PTHR14269">
    <property type="entry name" value="CDP-DIACYLGLYCEROL--GLYCEROL-3-PHOSPHATE 3-PHOSPHATIDYLTRANSFERASE-RELATED"/>
    <property type="match status" value="1"/>
</dbReference>
<dbReference type="Gene3D" id="1.20.120.1760">
    <property type="match status" value="1"/>
</dbReference>
<accession>T1BW81</accession>
<evidence type="ECO:0000256" key="11">
    <source>
        <dbReference type="SAM" id="Phobius"/>
    </source>
</evidence>
<dbReference type="InterPro" id="IPR048254">
    <property type="entry name" value="CDP_ALCOHOL_P_TRANSF_CS"/>
</dbReference>
<protein>
    <submittedName>
        <fullName evidence="12">CDP-diacylglycerol--glycerol-3-phosphate 3-phosphatidyltransferase</fullName>
        <ecNumber evidence="12">2.7.8.5</ecNumber>
    </submittedName>
</protein>
<feature type="transmembrane region" description="Helical" evidence="11">
    <location>
        <begin position="127"/>
        <end position="147"/>
    </location>
</feature>
<evidence type="ECO:0000256" key="4">
    <source>
        <dbReference type="ARBA" id="ARBA00022679"/>
    </source>
</evidence>
<comment type="caution">
    <text evidence="12">The sequence shown here is derived from an EMBL/GenBank/DDBJ whole genome shotgun (WGS) entry which is preliminary data.</text>
</comment>
<keyword evidence="8 11" id="KW-0472">Membrane</keyword>
<dbReference type="InterPro" id="IPR050324">
    <property type="entry name" value="CDP-alcohol_PTase-I"/>
</dbReference>
<keyword evidence="5 11" id="KW-0812">Transmembrane</keyword>
<dbReference type="PANTHER" id="PTHR14269:SF62">
    <property type="entry name" value="CDP-DIACYLGLYCEROL--GLYCEROL-3-PHOSPHATE 3-PHOSPHATIDYLTRANSFERASE 1, CHLOROPLASTIC"/>
    <property type="match status" value="1"/>
</dbReference>
<evidence type="ECO:0000256" key="6">
    <source>
        <dbReference type="ARBA" id="ARBA00022989"/>
    </source>
</evidence>
<dbReference type="EMBL" id="AUZY01000848">
    <property type="protein sequence ID" value="EQD77206.1"/>
    <property type="molecule type" value="Genomic_DNA"/>
</dbReference>